<evidence type="ECO:0000259" key="2">
    <source>
        <dbReference type="Pfam" id="PF04389"/>
    </source>
</evidence>
<dbReference type="PANTHER" id="PTHR12147">
    <property type="entry name" value="METALLOPEPTIDASE M28 FAMILY MEMBER"/>
    <property type="match status" value="1"/>
</dbReference>
<dbReference type="GO" id="GO:0006508">
    <property type="term" value="P:proteolysis"/>
    <property type="evidence" value="ECO:0007669"/>
    <property type="project" value="InterPro"/>
</dbReference>
<evidence type="ECO:0000256" key="1">
    <source>
        <dbReference type="SAM" id="Phobius"/>
    </source>
</evidence>
<dbReference type="HOGENOM" id="CLU_019249_1_0_11"/>
<feature type="transmembrane region" description="Helical" evidence="1">
    <location>
        <begin position="463"/>
        <end position="483"/>
    </location>
</feature>
<proteinExistence type="predicted"/>
<gene>
    <name evidence="3" type="ORF">SacxiDRAFT_3994</name>
</gene>
<reference evidence="3 4" key="1">
    <citation type="submission" date="2012-01" db="EMBL/GenBank/DDBJ databases">
        <title>Improved High-Quality Draft sequence of Saccharomonospora xinjiangensis XJ-54.</title>
        <authorList>
            <consortium name="US DOE Joint Genome Institute"/>
            <person name="Lucas S."/>
            <person name="Han J."/>
            <person name="Lapidus A."/>
            <person name="Cheng J.-F."/>
            <person name="Goodwin L."/>
            <person name="Pitluck S."/>
            <person name="Peters L."/>
            <person name="Mikhailova N."/>
            <person name="Teshima H."/>
            <person name="Detter J.C."/>
            <person name="Han C."/>
            <person name="Tapia R."/>
            <person name="Land M."/>
            <person name="Hauser L."/>
            <person name="Kyrpides N."/>
            <person name="Ivanova N."/>
            <person name="Pagani I."/>
            <person name="Brambilla E.-M."/>
            <person name="Klenk H.-P."/>
            <person name="Woyke T."/>
        </authorList>
    </citation>
    <scope>NUCLEOTIDE SEQUENCE [LARGE SCALE GENOMIC DNA]</scope>
    <source>
        <strain evidence="3 4">XJ-54</strain>
    </source>
</reference>
<feature type="transmembrane region" description="Helical" evidence="1">
    <location>
        <begin position="437"/>
        <end position="457"/>
    </location>
</feature>
<evidence type="ECO:0000313" key="4">
    <source>
        <dbReference type="Proteomes" id="UP000004691"/>
    </source>
</evidence>
<keyword evidence="3" id="KW-0031">Aminopeptidase</keyword>
<keyword evidence="1" id="KW-0472">Membrane</keyword>
<dbReference type="EMBL" id="JH636049">
    <property type="protein sequence ID" value="EID56185.1"/>
    <property type="molecule type" value="Genomic_DNA"/>
</dbReference>
<name>I0V7T2_9PSEU</name>
<dbReference type="GO" id="GO:0004177">
    <property type="term" value="F:aminopeptidase activity"/>
    <property type="evidence" value="ECO:0007669"/>
    <property type="project" value="UniProtKB-KW"/>
</dbReference>
<organism evidence="3 4">
    <name type="scientific">Saccharomonospora xinjiangensis XJ-54</name>
    <dbReference type="NCBI Taxonomy" id="882086"/>
    <lineage>
        <taxon>Bacteria</taxon>
        <taxon>Bacillati</taxon>
        <taxon>Actinomycetota</taxon>
        <taxon>Actinomycetes</taxon>
        <taxon>Pseudonocardiales</taxon>
        <taxon>Pseudonocardiaceae</taxon>
        <taxon>Saccharomonospora</taxon>
    </lineage>
</organism>
<accession>I0V7T2</accession>
<dbReference type="eggNOG" id="COG2234">
    <property type="taxonomic scope" value="Bacteria"/>
</dbReference>
<feature type="transmembrane region" description="Helical" evidence="1">
    <location>
        <begin position="336"/>
        <end position="355"/>
    </location>
</feature>
<dbReference type="SUPFAM" id="SSF53187">
    <property type="entry name" value="Zn-dependent exopeptidases"/>
    <property type="match status" value="1"/>
</dbReference>
<keyword evidence="1" id="KW-1133">Transmembrane helix</keyword>
<keyword evidence="3" id="KW-0378">Hydrolase</keyword>
<feature type="domain" description="Peptidase M28" evidence="2">
    <location>
        <begin position="113"/>
        <end position="302"/>
    </location>
</feature>
<dbReference type="Gene3D" id="3.40.630.10">
    <property type="entry name" value="Zn peptidases"/>
    <property type="match status" value="1"/>
</dbReference>
<dbReference type="Pfam" id="PF04389">
    <property type="entry name" value="Peptidase_M28"/>
    <property type="match status" value="1"/>
</dbReference>
<dbReference type="PANTHER" id="PTHR12147:SF26">
    <property type="entry name" value="PEPTIDASE M28 DOMAIN-CONTAINING PROTEIN"/>
    <property type="match status" value="1"/>
</dbReference>
<dbReference type="STRING" id="882086.SacxiDRAFT_3994"/>
<dbReference type="InterPro" id="IPR007484">
    <property type="entry name" value="Peptidase_M28"/>
</dbReference>
<keyword evidence="1" id="KW-0812">Transmembrane</keyword>
<keyword evidence="3" id="KW-0645">Protease</keyword>
<feature type="transmembrane region" description="Helical" evidence="1">
    <location>
        <begin position="518"/>
        <end position="542"/>
    </location>
</feature>
<dbReference type="Proteomes" id="UP000004691">
    <property type="component" value="Unassembled WGS sequence"/>
</dbReference>
<evidence type="ECO:0000313" key="3">
    <source>
        <dbReference type="EMBL" id="EID56185.1"/>
    </source>
</evidence>
<feature type="transmembrane region" description="Helical" evidence="1">
    <location>
        <begin position="490"/>
        <end position="512"/>
    </location>
</feature>
<keyword evidence="4" id="KW-1185">Reference proteome</keyword>
<sequence>MIARLVDVPRRIAAGFLAVLAVVLAAWVSVAADSSVPPPKGEDAPPEVFSAERALHHLHNLATAARPIGSQASRQTEDELVRQLRGLGLSVEVQRSVGTRHAAGLATFGRVDNIIATLPGTDPTGVVVLTAHHDSAAMGPGAADDGAAVAAALETARALVHGDEPLRNDLVVLLTDGEEDGALGADAFVRHHALARRDGVVLNFEARGVGGPSTLFETSDGNATLVETVHEVVPHARGNSTLVQLYRLLPNNTDFTPLTRAGFSGLNFAFFHEASRYHTAQDTVERLDPASLQHHGTTMLSLARALGDADLTTIEATHDVTYFPLLGTTVRYPDTVAVPLAVGACGLVVFLGWLVRRRRLATVPRMLLGAASAIVPIVAAAVGAQALWLVLVSLRPGYDLMGGLLHEPVAFEATLLVLTAASLFTWYVLLRGRLGPSALAVGALCWPALLGVGFGWFAPSAAYVFTVPAIVSALAAIIALAVGKRPLWSVISLVVGAAVSTAVLVALAHTALLGMGYALAGVPAVLLAVWGLTLLPLADWFLRQPGQRPGLGTRLGVPAVAVLLVVASVAAGLVENDPSSENPVRSHLAYVLDADADVAKWVSGEQEPTAWTRRHVAERGPSGLPPGYARGELWTGPAPVIDVEGPDVTVSGRTADTLTLHVDSVRDATSVILRFDRPITEVTARTGTAPPVTVQVTGIRANTWPGEVRFRDLPPSGAELTVRTAPGDPLRVTAIDETRGLDVVPGFLPRPPHVVAGTREDGDVVAVARTYSF</sequence>
<feature type="transmembrane region" description="Helical" evidence="1">
    <location>
        <begin position="367"/>
        <end position="389"/>
    </location>
</feature>
<dbReference type="RefSeq" id="WP_006240419.1">
    <property type="nucleotide sequence ID" value="NZ_JH636049.1"/>
</dbReference>
<feature type="transmembrane region" description="Helical" evidence="1">
    <location>
        <begin position="554"/>
        <end position="574"/>
    </location>
</feature>
<feature type="transmembrane region" description="Helical" evidence="1">
    <location>
        <begin position="409"/>
        <end position="430"/>
    </location>
</feature>
<protein>
    <submittedName>
        <fullName evidence="3">Putative aminopeptidase</fullName>
    </submittedName>
</protein>
<dbReference type="AlphaFoldDB" id="I0V7T2"/>
<dbReference type="InterPro" id="IPR045175">
    <property type="entry name" value="M28_fam"/>
</dbReference>
<dbReference type="GO" id="GO:0008235">
    <property type="term" value="F:metalloexopeptidase activity"/>
    <property type="evidence" value="ECO:0007669"/>
    <property type="project" value="InterPro"/>
</dbReference>